<dbReference type="InterPro" id="IPR037004">
    <property type="entry name" value="Exonuc_VII_ssu_sf"/>
</dbReference>
<dbReference type="GO" id="GO:0005829">
    <property type="term" value="C:cytosol"/>
    <property type="evidence" value="ECO:0007669"/>
    <property type="project" value="TreeGrafter"/>
</dbReference>
<evidence type="ECO:0000256" key="4">
    <source>
        <dbReference type="ARBA" id="ARBA00022801"/>
    </source>
</evidence>
<proteinExistence type="inferred from homology"/>
<dbReference type="NCBIfam" id="TIGR01280">
    <property type="entry name" value="xseB"/>
    <property type="match status" value="1"/>
</dbReference>
<dbReference type="PIRSF" id="PIRSF006488">
    <property type="entry name" value="Exonuc_VII_S"/>
    <property type="match status" value="1"/>
</dbReference>
<keyword evidence="5 6" id="KW-0269">Exonuclease</keyword>
<protein>
    <recommendedName>
        <fullName evidence="6">Exodeoxyribonuclease 7 small subunit</fullName>
        <ecNumber evidence="6">3.1.11.6</ecNumber>
    </recommendedName>
    <alternativeName>
        <fullName evidence="6">Exodeoxyribonuclease VII small subunit</fullName>
        <shortName evidence="6">Exonuclease VII small subunit</shortName>
    </alternativeName>
</protein>
<dbReference type="PANTHER" id="PTHR34137">
    <property type="entry name" value="EXODEOXYRIBONUCLEASE 7 SMALL SUBUNIT"/>
    <property type="match status" value="1"/>
</dbReference>
<comment type="subunit">
    <text evidence="6">Heterooligomer composed of large and small subunits.</text>
</comment>
<gene>
    <name evidence="6" type="primary">xseB</name>
    <name evidence="7" type="ORF">COW11_05180</name>
</gene>
<keyword evidence="4 6" id="KW-0378">Hydrolase</keyword>
<keyword evidence="2 6" id="KW-0963">Cytoplasm</keyword>
<dbReference type="PANTHER" id="PTHR34137:SF1">
    <property type="entry name" value="EXODEOXYRIBONUCLEASE 7 SMALL SUBUNIT"/>
    <property type="match status" value="1"/>
</dbReference>
<dbReference type="GO" id="GO:0008855">
    <property type="term" value="F:exodeoxyribonuclease VII activity"/>
    <property type="evidence" value="ECO:0007669"/>
    <property type="project" value="UniProtKB-UniRule"/>
</dbReference>
<evidence type="ECO:0000256" key="6">
    <source>
        <dbReference type="HAMAP-Rule" id="MF_00337"/>
    </source>
</evidence>
<dbReference type="NCBIfam" id="NF002140">
    <property type="entry name" value="PRK00977.1-4"/>
    <property type="match status" value="1"/>
</dbReference>
<reference evidence="7 8" key="1">
    <citation type="submission" date="2017-09" db="EMBL/GenBank/DDBJ databases">
        <title>Depth-based differentiation of microbial function through sediment-hosted aquifers and enrichment of novel symbionts in the deep terrestrial subsurface.</title>
        <authorList>
            <person name="Probst A.J."/>
            <person name="Ladd B."/>
            <person name="Jarett J.K."/>
            <person name="Geller-Mcgrath D.E."/>
            <person name="Sieber C.M."/>
            <person name="Emerson J.B."/>
            <person name="Anantharaman K."/>
            <person name="Thomas B.C."/>
            <person name="Malmstrom R."/>
            <person name="Stieglmeier M."/>
            <person name="Klingl A."/>
            <person name="Woyke T."/>
            <person name="Ryan C.M."/>
            <person name="Banfield J.F."/>
        </authorList>
    </citation>
    <scope>NUCLEOTIDE SEQUENCE [LARGE SCALE GENOMIC DNA]</scope>
    <source>
        <strain evidence="7">CG12_big_fil_rev_8_21_14_0_65_43_15</strain>
    </source>
</reference>
<evidence type="ECO:0000313" key="8">
    <source>
        <dbReference type="Proteomes" id="UP000231267"/>
    </source>
</evidence>
<keyword evidence="3 6" id="KW-0540">Nuclease</keyword>
<comment type="function">
    <text evidence="6">Bidirectionally degrades single-stranded DNA into large acid-insoluble oligonucleotides, which are then degraded further into small acid-soluble oligonucleotides.</text>
</comment>
<dbReference type="Pfam" id="PF02609">
    <property type="entry name" value="Exonuc_VII_S"/>
    <property type="match status" value="1"/>
</dbReference>
<evidence type="ECO:0000256" key="2">
    <source>
        <dbReference type="ARBA" id="ARBA00022490"/>
    </source>
</evidence>
<evidence type="ECO:0000313" key="7">
    <source>
        <dbReference type="EMBL" id="PIW66086.1"/>
    </source>
</evidence>
<evidence type="ECO:0000256" key="3">
    <source>
        <dbReference type="ARBA" id="ARBA00022722"/>
    </source>
</evidence>
<name>A0A2J0LMY9_9BACT</name>
<dbReference type="SUPFAM" id="SSF116842">
    <property type="entry name" value="XseB-like"/>
    <property type="match status" value="1"/>
</dbReference>
<dbReference type="GO" id="GO:0006308">
    <property type="term" value="P:DNA catabolic process"/>
    <property type="evidence" value="ECO:0007669"/>
    <property type="project" value="UniProtKB-UniRule"/>
</dbReference>
<dbReference type="EC" id="3.1.11.6" evidence="6"/>
<comment type="similarity">
    <text evidence="1 6">Belongs to the XseB family.</text>
</comment>
<comment type="catalytic activity">
    <reaction evidence="6">
        <text>Exonucleolytic cleavage in either 5'- to 3'- or 3'- to 5'-direction to yield nucleoside 5'-phosphates.</text>
        <dbReference type="EC" id="3.1.11.6"/>
    </reaction>
</comment>
<organism evidence="7 8">
    <name type="scientific">Candidatus Taenaricola geysiri</name>
    <dbReference type="NCBI Taxonomy" id="1974752"/>
    <lineage>
        <taxon>Bacteria</taxon>
        <taxon>Pseudomonadati</taxon>
        <taxon>Candidatus Omnitrophota</taxon>
        <taxon>Candidatus Taenaricola</taxon>
    </lineage>
</organism>
<dbReference type="InterPro" id="IPR003761">
    <property type="entry name" value="Exonuc_VII_S"/>
</dbReference>
<dbReference type="HAMAP" id="MF_00337">
    <property type="entry name" value="Exonuc_7_S"/>
    <property type="match status" value="1"/>
</dbReference>
<comment type="caution">
    <text evidence="7">The sequence shown here is derived from an EMBL/GenBank/DDBJ whole genome shotgun (WGS) entry which is preliminary data.</text>
</comment>
<evidence type="ECO:0000256" key="5">
    <source>
        <dbReference type="ARBA" id="ARBA00022839"/>
    </source>
</evidence>
<dbReference type="Gene3D" id="1.10.287.1040">
    <property type="entry name" value="Exonuclease VII, small subunit"/>
    <property type="match status" value="1"/>
</dbReference>
<comment type="subcellular location">
    <subcellularLocation>
        <location evidence="6">Cytoplasm</location>
    </subcellularLocation>
</comment>
<dbReference type="AlphaFoldDB" id="A0A2J0LMY9"/>
<sequence>MKEKELKFEDAVKRLEKIVAELEDGNLSLDDSLKKYEEGVMLSRLCSKKLNEAQKKIQVLSKKASGEFETSDFKGDDE</sequence>
<accession>A0A2J0LMY9</accession>
<dbReference type="Proteomes" id="UP000231267">
    <property type="component" value="Unassembled WGS sequence"/>
</dbReference>
<dbReference type="GO" id="GO:0009318">
    <property type="term" value="C:exodeoxyribonuclease VII complex"/>
    <property type="evidence" value="ECO:0007669"/>
    <property type="project" value="UniProtKB-UniRule"/>
</dbReference>
<dbReference type="EMBL" id="PFGP01000121">
    <property type="protein sequence ID" value="PIW66086.1"/>
    <property type="molecule type" value="Genomic_DNA"/>
</dbReference>
<evidence type="ECO:0000256" key="1">
    <source>
        <dbReference type="ARBA" id="ARBA00009998"/>
    </source>
</evidence>